<comment type="function">
    <text evidence="9">Catalyzes the NADPH-dependent reduction of glutamyl-tRNA(Glu) to glutamate 1-semialdehyde (GSA).</text>
</comment>
<feature type="active site" description="Nucleophile" evidence="9 10">
    <location>
        <position position="48"/>
    </location>
</feature>
<dbReference type="PROSITE" id="PS00747">
    <property type="entry name" value="GLUTR"/>
    <property type="match status" value="1"/>
</dbReference>
<evidence type="ECO:0000256" key="3">
    <source>
        <dbReference type="ARBA" id="ARBA00012970"/>
    </source>
</evidence>
<evidence type="ECO:0000259" key="18">
    <source>
        <dbReference type="Pfam" id="PF05201"/>
    </source>
</evidence>
<evidence type="ECO:0000256" key="1">
    <source>
        <dbReference type="ARBA" id="ARBA00005059"/>
    </source>
</evidence>
<dbReference type="Gene3D" id="3.40.50.720">
    <property type="entry name" value="NAD(P)-binding Rossmann-like Domain"/>
    <property type="match status" value="1"/>
</dbReference>
<dbReference type="InterPro" id="IPR036291">
    <property type="entry name" value="NAD(P)-bd_dom_sf"/>
</dbReference>
<evidence type="ECO:0000256" key="9">
    <source>
        <dbReference type="HAMAP-Rule" id="MF_00087"/>
    </source>
</evidence>
<dbReference type="SUPFAM" id="SSF69075">
    <property type="entry name" value="Glutamyl tRNA-reductase dimerization domain"/>
    <property type="match status" value="1"/>
</dbReference>
<dbReference type="GO" id="GO:0008883">
    <property type="term" value="F:glutamyl-tRNA reductase activity"/>
    <property type="evidence" value="ECO:0007669"/>
    <property type="project" value="UniProtKB-UniRule"/>
</dbReference>
<comment type="miscellaneous">
    <text evidence="9">During catalysis, the active site Cys acts as a nucleophile attacking the alpha-carbonyl group of tRNA-bound glutamate with the formation of a thioester intermediate between enzyme and glutamate, and the concomitant release of tRNA(Glu). The thioester intermediate is finally reduced by direct hydride transfer from NADPH, to form the product GSA.</text>
</comment>
<dbReference type="SUPFAM" id="SSF51735">
    <property type="entry name" value="NAD(P)-binding Rossmann-fold domains"/>
    <property type="match status" value="1"/>
</dbReference>
<dbReference type="EMBL" id="CACVAY010000071">
    <property type="protein sequence ID" value="CAA6814613.1"/>
    <property type="molecule type" value="Genomic_DNA"/>
</dbReference>
<evidence type="ECO:0000256" key="10">
    <source>
        <dbReference type="PIRSR" id="PIRSR000445-1"/>
    </source>
</evidence>
<feature type="coiled-coil region" evidence="15">
    <location>
        <begin position="298"/>
        <end position="328"/>
    </location>
</feature>
<gene>
    <name evidence="9" type="primary">hemA</name>
    <name evidence="19" type="ORF">HELGO_WM4348</name>
</gene>
<dbReference type="Pfam" id="PF05201">
    <property type="entry name" value="GlutR_N"/>
    <property type="match status" value="1"/>
</dbReference>
<dbReference type="Pfam" id="PF00745">
    <property type="entry name" value="GlutR_dimer"/>
    <property type="match status" value="1"/>
</dbReference>
<dbReference type="EC" id="1.2.1.70" evidence="3 9"/>
<evidence type="ECO:0000256" key="5">
    <source>
        <dbReference type="ARBA" id="ARBA00023002"/>
    </source>
</evidence>
<evidence type="ECO:0000256" key="6">
    <source>
        <dbReference type="ARBA" id="ARBA00023244"/>
    </source>
</evidence>
<dbReference type="InterPro" id="IPR015896">
    <property type="entry name" value="4pyrrol_synth_GluRdtase_dimer"/>
</dbReference>
<dbReference type="AlphaFoldDB" id="A0A6S6T5S3"/>
<dbReference type="InterPro" id="IPR036453">
    <property type="entry name" value="GluRdtase_dimer_dom_sf"/>
</dbReference>
<dbReference type="Pfam" id="PF01488">
    <property type="entry name" value="Shikimate_DH"/>
    <property type="match status" value="1"/>
</dbReference>
<evidence type="ECO:0000256" key="11">
    <source>
        <dbReference type="PIRSR" id="PIRSR000445-2"/>
    </source>
</evidence>
<dbReference type="PANTHER" id="PTHR43013">
    <property type="entry name" value="GLUTAMYL-TRNA REDUCTASE"/>
    <property type="match status" value="1"/>
</dbReference>
<evidence type="ECO:0000313" key="19">
    <source>
        <dbReference type="EMBL" id="CAA6814613.1"/>
    </source>
</evidence>
<comment type="catalytic activity">
    <reaction evidence="7 9 14">
        <text>(S)-4-amino-5-oxopentanoate + tRNA(Glu) + NADP(+) = L-glutamyl-tRNA(Glu) + NADPH + H(+)</text>
        <dbReference type="Rhea" id="RHEA:12344"/>
        <dbReference type="Rhea" id="RHEA-COMP:9663"/>
        <dbReference type="Rhea" id="RHEA-COMP:9680"/>
        <dbReference type="ChEBI" id="CHEBI:15378"/>
        <dbReference type="ChEBI" id="CHEBI:57501"/>
        <dbReference type="ChEBI" id="CHEBI:57783"/>
        <dbReference type="ChEBI" id="CHEBI:58349"/>
        <dbReference type="ChEBI" id="CHEBI:78442"/>
        <dbReference type="ChEBI" id="CHEBI:78520"/>
        <dbReference type="EC" id="1.2.1.70"/>
    </reaction>
</comment>
<feature type="site" description="Important for activity" evidence="9 13">
    <location>
        <position position="97"/>
    </location>
</feature>
<comment type="domain">
    <text evidence="9">Possesses an unusual extended V-shaped dimeric structure with each monomer consisting of three distinct domains arranged along a curved 'spinal' alpha-helix. The N-terminal catalytic domain specifically recognizes the glutamate moiety of the substrate. The second domain is the NADPH-binding domain, and the third C-terminal domain is responsible for dimerization.</text>
</comment>
<dbReference type="GO" id="GO:0050661">
    <property type="term" value="F:NADP binding"/>
    <property type="evidence" value="ECO:0007669"/>
    <property type="project" value="InterPro"/>
</dbReference>
<feature type="binding site" evidence="9 11">
    <location>
        <begin position="47"/>
        <end position="50"/>
    </location>
    <ligand>
        <name>substrate</name>
    </ligand>
</feature>
<dbReference type="CDD" id="cd05213">
    <property type="entry name" value="NAD_bind_Glutamyl_tRNA_reduct"/>
    <property type="match status" value="1"/>
</dbReference>
<dbReference type="UniPathway" id="UPA00251">
    <property type="reaction ID" value="UER00316"/>
</dbReference>
<proteinExistence type="inferred from homology"/>
<dbReference type="HAMAP" id="MF_00087">
    <property type="entry name" value="Glu_tRNA_reductase"/>
    <property type="match status" value="1"/>
</dbReference>
<feature type="domain" description="Quinate/shikimate 5-dehydrogenase/glutamyl-tRNA reductase" evidence="17">
    <location>
        <begin position="170"/>
        <end position="304"/>
    </location>
</feature>
<feature type="binding site" evidence="9 11">
    <location>
        <position position="118"/>
    </location>
    <ligand>
        <name>substrate</name>
    </ligand>
</feature>
<protein>
    <recommendedName>
        <fullName evidence="8 9">Glutamyl-tRNA reductase</fullName>
        <shortName evidence="9">GluTR</shortName>
        <ecNumber evidence="3 9">1.2.1.70</ecNumber>
    </recommendedName>
</protein>
<dbReference type="InterPro" id="IPR036343">
    <property type="entry name" value="GluRdtase_N_sf"/>
</dbReference>
<feature type="domain" description="Glutamyl-tRNA reductase N-terminal" evidence="18">
    <location>
        <begin position="6"/>
        <end position="154"/>
    </location>
</feature>
<evidence type="ECO:0000256" key="12">
    <source>
        <dbReference type="PIRSR" id="PIRSR000445-3"/>
    </source>
</evidence>
<evidence type="ECO:0000256" key="15">
    <source>
        <dbReference type="SAM" id="Coils"/>
    </source>
</evidence>
<evidence type="ECO:0000259" key="17">
    <source>
        <dbReference type="Pfam" id="PF01488"/>
    </source>
</evidence>
<dbReference type="InterPro" id="IPR018214">
    <property type="entry name" value="GluRdtase_CS"/>
</dbReference>
<evidence type="ECO:0000256" key="13">
    <source>
        <dbReference type="PIRSR" id="PIRSR000445-4"/>
    </source>
</evidence>
<comment type="pathway">
    <text evidence="1 9 14">Porphyrin-containing compound metabolism; protoporphyrin-IX biosynthesis; 5-aminolevulinate from L-glutamyl-tRNA(Glu): step 1/2.</text>
</comment>
<dbReference type="NCBIfam" id="TIGR01035">
    <property type="entry name" value="hemA"/>
    <property type="match status" value="1"/>
</dbReference>
<evidence type="ECO:0000259" key="16">
    <source>
        <dbReference type="Pfam" id="PF00745"/>
    </source>
</evidence>
<keyword evidence="5 9" id="KW-0560">Oxidoreductase</keyword>
<keyword evidence="6 9" id="KW-0627">Porphyrin biosynthesis</keyword>
<dbReference type="InterPro" id="IPR006151">
    <property type="entry name" value="Shikm_DH/Glu-tRNA_Rdtase"/>
</dbReference>
<dbReference type="SUPFAM" id="SSF69742">
    <property type="entry name" value="Glutamyl tRNA-reductase catalytic, N-terminal domain"/>
    <property type="match status" value="1"/>
</dbReference>
<dbReference type="PANTHER" id="PTHR43013:SF1">
    <property type="entry name" value="GLUTAMYL-TRNA REDUCTASE"/>
    <property type="match status" value="1"/>
</dbReference>
<dbReference type="GO" id="GO:0019353">
    <property type="term" value="P:protoporphyrinogen IX biosynthetic process from glutamate"/>
    <property type="evidence" value="ECO:0007669"/>
    <property type="project" value="TreeGrafter"/>
</dbReference>
<keyword evidence="4 9" id="KW-0521">NADP</keyword>
<feature type="domain" description="Tetrapyrrole biosynthesis glutamyl-tRNA reductase dimerisation" evidence="16">
    <location>
        <begin position="318"/>
        <end position="415"/>
    </location>
</feature>
<feature type="binding site" evidence="9 11">
    <location>
        <begin position="112"/>
        <end position="114"/>
    </location>
    <ligand>
        <name>substrate</name>
    </ligand>
</feature>
<dbReference type="PIRSF" id="PIRSF000445">
    <property type="entry name" value="4pyrrol_synth_GluRdtase"/>
    <property type="match status" value="1"/>
</dbReference>
<dbReference type="Gene3D" id="3.30.460.30">
    <property type="entry name" value="Glutamyl-tRNA reductase, N-terminal domain"/>
    <property type="match status" value="1"/>
</dbReference>
<feature type="binding site" evidence="9 12">
    <location>
        <begin position="187"/>
        <end position="192"/>
    </location>
    <ligand>
        <name>NADP(+)</name>
        <dbReference type="ChEBI" id="CHEBI:58349"/>
    </ligand>
</feature>
<accession>A0A6S6T5S3</accession>
<organism evidence="19">
    <name type="scientific">uncultured Thiotrichaceae bacterium</name>
    <dbReference type="NCBI Taxonomy" id="298394"/>
    <lineage>
        <taxon>Bacteria</taxon>
        <taxon>Pseudomonadati</taxon>
        <taxon>Pseudomonadota</taxon>
        <taxon>Gammaproteobacteria</taxon>
        <taxon>Thiotrichales</taxon>
        <taxon>Thiotrichaceae</taxon>
        <taxon>environmental samples</taxon>
    </lineage>
</organism>
<evidence type="ECO:0000256" key="7">
    <source>
        <dbReference type="ARBA" id="ARBA00047464"/>
    </source>
</evidence>
<dbReference type="FunFam" id="3.40.50.720:FF:000031">
    <property type="entry name" value="Glutamyl-tRNA reductase"/>
    <property type="match status" value="1"/>
</dbReference>
<keyword evidence="15" id="KW-0175">Coiled coil</keyword>
<reference evidence="19" key="1">
    <citation type="submission" date="2020-01" db="EMBL/GenBank/DDBJ databases">
        <authorList>
            <person name="Meier V. D."/>
            <person name="Meier V D."/>
        </authorList>
    </citation>
    <scope>NUCLEOTIDE SEQUENCE</scope>
    <source>
        <strain evidence="19">HLG_WM_MAG_07</strain>
    </source>
</reference>
<dbReference type="InterPro" id="IPR015895">
    <property type="entry name" value="4pyrrol_synth_GluRdtase_N"/>
</dbReference>
<evidence type="ECO:0000256" key="8">
    <source>
        <dbReference type="ARBA" id="ARBA00068659"/>
    </source>
</evidence>
<comment type="subunit">
    <text evidence="9">Homodimer.</text>
</comment>
<feature type="binding site" evidence="9 11">
    <location>
        <position position="107"/>
    </location>
    <ligand>
        <name>substrate</name>
    </ligand>
</feature>
<evidence type="ECO:0000256" key="4">
    <source>
        <dbReference type="ARBA" id="ARBA00022857"/>
    </source>
</evidence>
<sequence length="423" mass="46772">MSVVVIGVNHKTAPVKIREKIAFSPENLEKGLEEIGAIVKERVIVSTCNRTELYLGSSKNSISSHDISQWLARFFQIQEDSFQDFLYVHKQDAAVQHILRVVSGLDSLVLGEPQILGQVKDAHASALRAKATGPMLNKLMQYSFKVAKKVRTQTAIGANPVSVAYASVSLAKQIFAKLEEQTALLVGAGETIELVGRHLKAQHVGNIIVANRTLENAQRLADEFDGTAIRLESVAEHLPNADIVISSTAAPIPIIGKGSVERALKKRKHQPIFMVDIAIPRDIESEVGDLDDVYLYTVDDLESVIEENKKSRQDAANQAEKMVQLEVKDYMDWVRAQSQLQLICQYRTRAETHKQDVLEKALQQIQNGKSTEEALTFLAHTLTNKLSHNATVALNKAAKSGDLDTLETACKILDLTPIDNQRD</sequence>
<dbReference type="InterPro" id="IPR000343">
    <property type="entry name" value="4pyrrol_synth_GluRdtase"/>
</dbReference>
<evidence type="ECO:0000256" key="2">
    <source>
        <dbReference type="ARBA" id="ARBA00005916"/>
    </source>
</evidence>
<name>A0A6S6T5S3_9GAMM</name>
<dbReference type="FunFam" id="3.30.460.30:FF:000001">
    <property type="entry name" value="Glutamyl-tRNA reductase"/>
    <property type="match status" value="1"/>
</dbReference>
<comment type="similarity">
    <text evidence="2 9 14">Belongs to the glutamyl-tRNA reductase family.</text>
</comment>
<evidence type="ECO:0000256" key="14">
    <source>
        <dbReference type="RuleBase" id="RU000584"/>
    </source>
</evidence>